<proteinExistence type="predicted"/>
<evidence type="ECO:0000256" key="1">
    <source>
        <dbReference type="SAM" id="MobiDB-lite"/>
    </source>
</evidence>
<dbReference type="EMBL" id="VFWZ01000003">
    <property type="protein sequence ID" value="TPN86328.1"/>
    <property type="molecule type" value="Genomic_DNA"/>
</dbReference>
<sequence length="158" mass="17430">MPNMPKKGKNNTTGIIIGVTVLVAVGGAAYWYFNRKKKEEDQLELVIGGAPVSRNTPRRTNPNISTPTITTPPRRTRFRCTNSGYPLAYGTCNEGVKVLQRYLKIYNEDLGATGPGKDGVDGMFGSKTARAAKKRLNKVSFTQKDIEGMKSSLKMMKR</sequence>
<keyword evidence="2" id="KW-0472">Membrane</keyword>
<dbReference type="Proteomes" id="UP000315540">
    <property type="component" value="Unassembled WGS sequence"/>
</dbReference>
<organism evidence="3 4">
    <name type="scientific">Aquimarina algicola</name>
    <dbReference type="NCBI Taxonomy" id="2589995"/>
    <lineage>
        <taxon>Bacteria</taxon>
        <taxon>Pseudomonadati</taxon>
        <taxon>Bacteroidota</taxon>
        <taxon>Flavobacteriia</taxon>
        <taxon>Flavobacteriales</taxon>
        <taxon>Flavobacteriaceae</taxon>
        <taxon>Aquimarina</taxon>
    </lineage>
</organism>
<comment type="caution">
    <text evidence="3">The sequence shown here is derived from an EMBL/GenBank/DDBJ whole genome shotgun (WGS) entry which is preliminary data.</text>
</comment>
<keyword evidence="2" id="KW-1133">Transmembrane helix</keyword>
<dbReference type="AlphaFoldDB" id="A0A504JF17"/>
<keyword evidence="2" id="KW-0812">Transmembrane</keyword>
<feature type="transmembrane region" description="Helical" evidence="2">
    <location>
        <begin position="12"/>
        <end position="33"/>
    </location>
</feature>
<evidence type="ECO:0000313" key="4">
    <source>
        <dbReference type="Proteomes" id="UP000315540"/>
    </source>
</evidence>
<gene>
    <name evidence="3" type="ORF">FHK87_10905</name>
</gene>
<evidence type="ECO:0000313" key="3">
    <source>
        <dbReference type="EMBL" id="TPN86328.1"/>
    </source>
</evidence>
<evidence type="ECO:0000256" key="2">
    <source>
        <dbReference type="SAM" id="Phobius"/>
    </source>
</evidence>
<accession>A0A504JF17</accession>
<reference evidence="3 4" key="1">
    <citation type="submission" date="2019-06" db="EMBL/GenBank/DDBJ databases">
        <authorList>
            <person name="Meng X."/>
        </authorList>
    </citation>
    <scope>NUCLEOTIDE SEQUENCE [LARGE SCALE GENOMIC DNA]</scope>
    <source>
        <strain evidence="3 4">M625</strain>
    </source>
</reference>
<feature type="compositionally biased region" description="Low complexity" evidence="1">
    <location>
        <begin position="59"/>
        <end position="73"/>
    </location>
</feature>
<keyword evidence="4" id="KW-1185">Reference proteome</keyword>
<protein>
    <submittedName>
        <fullName evidence="3">Peptidoglycan-binding protein</fullName>
    </submittedName>
</protein>
<name>A0A504JF17_9FLAO</name>
<dbReference type="OrthoDB" id="1164018at2"/>
<feature type="region of interest" description="Disordered" evidence="1">
    <location>
        <begin position="54"/>
        <end position="74"/>
    </location>
</feature>